<dbReference type="EMBL" id="RCCB01000010">
    <property type="protein sequence ID" value="RLJ35302.1"/>
    <property type="molecule type" value="Genomic_DNA"/>
</dbReference>
<proteinExistence type="predicted"/>
<dbReference type="AlphaFoldDB" id="A0A497UWX1"/>
<sequence>MKSKILPFAILLCVFAKAQEKEQLKENVKAAVTERFPSTRFLDFQYQQYLPTDFDSELFDSAFEEGEIKNHYRFNANSNFVVFSKPRWSITTSLNYKYEAFELNDVENVAGDAIAPYDKKIDFHYLSATLSFTYFARLFNKPFIYNASLTADGSEKDIERLKGFIGATIILKKTERTTIGVGALVFIDPASPVPVAPTFMMEHRFQNSPWILDLILPQRLLFHRPVSENGKFSIGTELNGDGFYVYNNNVPSFADVYDYRILELRSGLTYEHHINKTIIATFKTGLSTVFNSRLSERGENTNDYIFSTKQDGTGYFNIGISFMPDFKKKKN</sequence>
<evidence type="ECO:0000313" key="4">
    <source>
        <dbReference type="Proteomes" id="UP000275027"/>
    </source>
</evidence>
<organism evidence="2 4">
    <name type="scientific">Flavobacterium lindanitolerans</name>
    <dbReference type="NCBI Taxonomy" id="428988"/>
    <lineage>
        <taxon>Bacteria</taxon>
        <taxon>Pseudomonadati</taxon>
        <taxon>Bacteroidota</taxon>
        <taxon>Flavobacteriia</taxon>
        <taxon>Flavobacteriales</taxon>
        <taxon>Flavobacteriaceae</taxon>
        <taxon>Flavobacterium</taxon>
    </lineage>
</organism>
<comment type="caution">
    <text evidence="2">The sequence shown here is derived from an EMBL/GenBank/DDBJ whole genome shotgun (WGS) entry which is preliminary data.</text>
</comment>
<protein>
    <submittedName>
        <fullName evidence="2">Uncharacterized protein</fullName>
    </submittedName>
</protein>
<dbReference type="EMBL" id="PJND01000007">
    <property type="protein sequence ID" value="PKW29196.1"/>
    <property type="molecule type" value="Genomic_DNA"/>
</dbReference>
<reference evidence="2 4" key="2">
    <citation type="submission" date="2018-10" db="EMBL/GenBank/DDBJ databases">
        <title>Genomic Encyclopedia of Archaeal and Bacterial Type Strains, Phase II (KMG-II): from individual species to whole genera.</title>
        <authorList>
            <person name="Goeker M."/>
        </authorList>
    </citation>
    <scope>NUCLEOTIDE SEQUENCE [LARGE SCALE GENOMIC DNA]</scope>
    <source>
        <strain evidence="2 4">DSM 21886</strain>
    </source>
</reference>
<evidence type="ECO:0000313" key="3">
    <source>
        <dbReference type="Proteomes" id="UP000233767"/>
    </source>
</evidence>
<name>A0A497UWX1_9FLAO</name>
<accession>A0A497UWX1</accession>
<evidence type="ECO:0000313" key="1">
    <source>
        <dbReference type="EMBL" id="PKW29196.1"/>
    </source>
</evidence>
<evidence type="ECO:0000313" key="2">
    <source>
        <dbReference type="EMBL" id="RLJ35302.1"/>
    </source>
</evidence>
<dbReference type="Proteomes" id="UP000233767">
    <property type="component" value="Unassembled WGS sequence"/>
</dbReference>
<reference evidence="1 3" key="1">
    <citation type="submission" date="2017-12" db="EMBL/GenBank/DDBJ databases">
        <title>Genomic Encyclopedia of Type Strains, Phase III (KMG-III): the genomes of soil and plant-associated and newly described type strains.</title>
        <authorList>
            <person name="Whitman W."/>
        </authorList>
    </citation>
    <scope>NUCLEOTIDE SEQUENCE [LARGE SCALE GENOMIC DNA]</scope>
    <source>
        <strain evidence="1 3">IP-10</strain>
    </source>
</reference>
<gene>
    <name evidence="1" type="ORF">B0G92_0826</name>
    <name evidence="2" type="ORF">CLV50_0680</name>
</gene>
<dbReference type="Proteomes" id="UP000275027">
    <property type="component" value="Unassembled WGS sequence"/>
</dbReference>
<keyword evidence="3" id="KW-1185">Reference proteome</keyword>
<dbReference type="RefSeq" id="WP_101471179.1">
    <property type="nucleotide sequence ID" value="NZ_PJND01000007.1"/>
</dbReference>